<gene>
    <name evidence="2" type="ORF">VP01_1228g3</name>
</gene>
<keyword evidence="1" id="KW-0472">Membrane</keyword>
<name>A0A0L6VPT0_9BASI</name>
<dbReference type="AlphaFoldDB" id="A0A0L6VPT0"/>
<comment type="caution">
    <text evidence="2">The sequence shown here is derived from an EMBL/GenBank/DDBJ whole genome shotgun (WGS) entry which is preliminary data.</text>
</comment>
<evidence type="ECO:0000313" key="2">
    <source>
        <dbReference type="EMBL" id="KNZ62733.1"/>
    </source>
</evidence>
<evidence type="ECO:0000313" key="3">
    <source>
        <dbReference type="Proteomes" id="UP000037035"/>
    </source>
</evidence>
<evidence type="ECO:0000256" key="1">
    <source>
        <dbReference type="SAM" id="Phobius"/>
    </source>
</evidence>
<keyword evidence="1" id="KW-0812">Transmembrane</keyword>
<organism evidence="2 3">
    <name type="scientific">Puccinia sorghi</name>
    <dbReference type="NCBI Taxonomy" id="27349"/>
    <lineage>
        <taxon>Eukaryota</taxon>
        <taxon>Fungi</taxon>
        <taxon>Dikarya</taxon>
        <taxon>Basidiomycota</taxon>
        <taxon>Pucciniomycotina</taxon>
        <taxon>Pucciniomycetes</taxon>
        <taxon>Pucciniales</taxon>
        <taxon>Pucciniaceae</taxon>
        <taxon>Puccinia</taxon>
    </lineage>
</organism>
<dbReference type="EMBL" id="LAVV01002543">
    <property type="protein sequence ID" value="KNZ62733.1"/>
    <property type="molecule type" value="Genomic_DNA"/>
</dbReference>
<accession>A0A0L6VPT0</accession>
<dbReference type="Proteomes" id="UP000037035">
    <property type="component" value="Unassembled WGS sequence"/>
</dbReference>
<reference evidence="2 3" key="1">
    <citation type="submission" date="2015-08" db="EMBL/GenBank/DDBJ databases">
        <title>Next Generation Sequencing and Analysis of the Genome of Puccinia sorghi L Schw, the Causal Agent of Maize Common Rust.</title>
        <authorList>
            <person name="Rochi L."/>
            <person name="Burguener G."/>
            <person name="Darino M."/>
            <person name="Turjanski A."/>
            <person name="Kreff E."/>
            <person name="Dieguez M.J."/>
            <person name="Sacco F."/>
        </authorList>
    </citation>
    <scope>NUCLEOTIDE SEQUENCE [LARGE SCALE GENOMIC DNA]</scope>
    <source>
        <strain evidence="2 3">RO10H11247</strain>
    </source>
</reference>
<feature type="transmembrane region" description="Helical" evidence="1">
    <location>
        <begin position="20"/>
        <end position="41"/>
    </location>
</feature>
<proteinExistence type="predicted"/>
<protein>
    <submittedName>
        <fullName evidence="2">Uncharacterized protein</fullName>
    </submittedName>
</protein>
<keyword evidence="1" id="KW-1133">Transmembrane helix</keyword>
<sequence>MYIAKIKKKDSGMSRKEKKFQHFLSGFVLFLLSLIEHFGLFQGSLKHVGLQWMVLQVSEVDRDTCILLHSDSKCLSHIFASLMVIEVKGLKKVLSLELKPTKLIAAYSQKFFFFCRMPRHSTLVLDGQRPNPQFSGLGGRFLNLYIVRSGQLYYLPNPNENHLLNLVGDNCQLTSTFPAGKLSCSSYPHSLLNTDHPAKHYAGPACCPEIYLSLKSTHPILSPTSFCLSLYIFIPLAHKENSMVGFTAMNSLRANSNVPASRAATNKLPIVVDKKNNLVYPEDPIPAPIADFIHTSKPTPTASLPIVKNSEPEDPPTYIPPLKKVFFGQIK</sequence>
<dbReference type="VEuPathDB" id="FungiDB:VP01_1228g3"/>
<keyword evidence="3" id="KW-1185">Reference proteome</keyword>